<reference evidence="4" key="1">
    <citation type="journal article" date="2019" name="Int. J. Syst. Evol. Microbiol.">
        <title>The Global Catalogue of Microorganisms (GCM) 10K type strain sequencing project: providing services to taxonomists for standard genome sequencing and annotation.</title>
        <authorList>
            <consortium name="The Broad Institute Genomics Platform"/>
            <consortium name="The Broad Institute Genome Sequencing Center for Infectious Disease"/>
            <person name="Wu L."/>
            <person name="Ma J."/>
        </authorList>
    </citation>
    <scope>NUCLEOTIDE SEQUENCE [LARGE SCALE GENOMIC DNA]</scope>
    <source>
        <strain evidence="4">KACC 12602</strain>
    </source>
</reference>
<dbReference type="RefSeq" id="WP_378018222.1">
    <property type="nucleotide sequence ID" value="NZ_JBHSKT010000009.1"/>
</dbReference>
<name>A0ABW0EGS5_9BACT</name>
<gene>
    <name evidence="3" type="ORF">ACFPIB_14700</name>
</gene>
<keyword evidence="4" id="KW-1185">Reference proteome</keyword>
<accession>A0ABW0EGS5</accession>
<organism evidence="3 4">
    <name type="scientific">Adhaeribacter terreus</name>
    <dbReference type="NCBI Taxonomy" id="529703"/>
    <lineage>
        <taxon>Bacteria</taxon>
        <taxon>Pseudomonadati</taxon>
        <taxon>Bacteroidota</taxon>
        <taxon>Cytophagia</taxon>
        <taxon>Cytophagales</taxon>
        <taxon>Hymenobacteraceae</taxon>
        <taxon>Adhaeribacter</taxon>
    </lineage>
</organism>
<dbReference type="Proteomes" id="UP001596161">
    <property type="component" value="Unassembled WGS sequence"/>
</dbReference>
<dbReference type="InterPro" id="IPR026444">
    <property type="entry name" value="Secre_tail"/>
</dbReference>
<dbReference type="NCBIfam" id="TIGR04183">
    <property type="entry name" value="Por_Secre_tail"/>
    <property type="match status" value="1"/>
</dbReference>
<protein>
    <submittedName>
        <fullName evidence="3">T9SS type A sorting domain-containing protein</fullName>
    </submittedName>
</protein>
<dbReference type="EMBL" id="JBHSKT010000009">
    <property type="protein sequence ID" value="MFC5271865.1"/>
    <property type="molecule type" value="Genomic_DNA"/>
</dbReference>
<evidence type="ECO:0000313" key="4">
    <source>
        <dbReference type="Proteomes" id="UP001596161"/>
    </source>
</evidence>
<evidence type="ECO:0000259" key="2">
    <source>
        <dbReference type="Pfam" id="PF18962"/>
    </source>
</evidence>
<comment type="caution">
    <text evidence="3">The sequence shown here is derived from an EMBL/GenBank/DDBJ whole genome shotgun (WGS) entry which is preliminary data.</text>
</comment>
<evidence type="ECO:0000313" key="3">
    <source>
        <dbReference type="EMBL" id="MFC5271865.1"/>
    </source>
</evidence>
<sequence length="557" mass="60184">MKKLIPLLAFIIFGASPALFASHDLGSEISYLQTASNSYQVTYKHYRDCAGVNAPLTIDLNVKAPGCNTGRNVTLSQLSRKSVNPFGPSVNANCSGTSPFSLYEVVTYTGKVTFSAAEYACPDWVLSVVSGGPTPARNILGTSGNGRYTEAHLKLQNNLVNSSPEFDTINAPLMYVNKFQDHVLSMAAQDPDGDSLVYTLVTPLEGPNQSVIYDTIGGGPNGIIINPNPLPPFNTIPAGNPNSNPQIAINAIVMINFSATYPMFSYHVNWVPGQQVVFYAPYFTLDSQNGEIKFNTSVYYDSAAFWMNRYLVSINVDEYRKINGVVVKVGSVRRETLIQVIDGGANVNPNVTSRMANTQPIASGSEILLSPGTPLNLQIAASDANTSDAVIVTTNATGILTGATFTTTNGNAPTATIAWTPTTTNVREQPYYFQVQLRDNANPLRGVHTETFAVRVSNATGVTGIKNAFTSNANFTAYPNPFTDQVTFRFNQQSKAESIIIYNLLGRQVDQITISRTASGEQNMQWQNAGKHAAGMYVAKLVSAGKAIQTLKFTKLQ</sequence>
<feature type="signal peptide" evidence="1">
    <location>
        <begin position="1"/>
        <end position="21"/>
    </location>
</feature>
<feature type="domain" description="Secretion system C-terminal sorting" evidence="2">
    <location>
        <begin position="478"/>
        <end position="547"/>
    </location>
</feature>
<dbReference type="Pfam" id="PF18962">
    <property type="entry name" value="Por_Secre_tail"/>
    <property type="match status" value="1"/>
</dbReference>
<feature type="chain" id="PRO_5045613938" evidence="1">
    <location>
        <begin position="22"/>
        <end position="557"/>
    </location>
</feature>
<proteinExistence type="predicted"/>
<keyword evidence="1" id="KW-0732">Signal</keyword>
<evidence type="ECO:0000256" key="1">
    <source>
        <dbReference type="SAM" id="SignalP"/>
    </source>
</evidence>